<accession>A0A9Q1JL50</accession>
<dbReference type="InterPro" id="IPR022398">
    <property type="entry name" value="Peptidase_S8_His-AS"/>
</dbReference>
<feature type="domain" description="Inhibitor I9" evidence="11">
    <location>
        <begin position="35"/>
        <end position="106"/>
    </location>
</feature>
<dbReference type="InterPro" id="IPR010259">
    <property type="entry name" value="S8pro/Inhibitor_I9"/>
</dbReference>
<feature type="active site" description="Charge relay system" evidence="6 7">
    <location>
        <position position="145"/>
    </location>
</feature>
<dbReference type="GO" id="GO:0006508">
    <property type="term" value="P:proteolysis"/>
    <property type="evidence" value="ECO:0007669"/>
    <property type="project" value="UniProtKB-KW"/>
</dbReference>
<keyword evidence="4 7" id="KW-0378">Hydrolase</keyword>
<keyword evidence="14" id="KW-1185">Reference proteome</keyword>
<protein>
    <submittedName>
        <fullName evidence="13">Uncharacterized protein</fullName>
    </submittedName>
</protein>
<evidence type="ECO:0000256" key="5">
    <source>
        <dbReference type="ARBA" id="ARBA00022825"/>
    </source>
</evidence>
<dbReference type="PROSITE" id="PS51892">
    <property type="entry name" value="SUBTILASE"/>
    <property type="match status" value="1"/>
</dbReference>
<dbReference type="Gene3D" id="3.30.70.80">
    <property type="entry name" value="Peptidase S8 propeptide/proteinase inhibitor I9"/>
    <property type="match status" value="1"/>
</dbReference>
<keyword evidence="2 7" id="KW-0645">Protease</keyword>
<dbReference type="InterPro" id="IPR034197">
    <property type="entry name" value="Peptidases_S8_3"/>
</dbReference>
<evidence type="ECO:0000259" key="11">
    <source>
        <dbReference type="Pfam" id="PF05922"/>
    </source>
</evidence>
<name>A0A9Q1JL50_9CARY</name>
<dbReference type="GO" id="GO:0004252">
    <property type="term" value="F:serine-type endopeptidase activity"/>
    <property type="evidence" value="ECO:0007669"/>
    <property type="project" value="UniProtKB-UniRule"/>
</dbReference>
<evidence type="ECO:0000313" key="13">
    <source>
        <dbReference type="EMBL" id="KAJ8422405.1"/>
    </source>
</evidence>
<comment type="similarity">
    <text evidence="1 7">Belongs to the peptidase S8 family.</text>
</comment>
<dbReference type="Pfam" id="PF17766">
    <property type="entry name" value="fn3_6"/>
    <property type="match status" value="1"/>
</dbReference>
<dbReference type="PANTHER" id="PTHR10795">
    <property type="entry name" value="PROPROTEIN CONVERTASE SUBTILISIN/KEXIN"/>
    <property type="match status" value="1"/>
</dbReference>
<evidence type="ECO:0000256" key="8">
    <source>
        <dbReference type="SAM" id="SignalP"/>
    </source>
</evidence>
<evidence type="ECO:0000256" key="4">
    <source>
        <dbReference type="ARBA" id="ARBA00022801"/>
    </source>
</evidence>
<evidence type="ECO:0000259" key="9">
    <source>
        <dbReference type="Pfam" id="PF00082"/>
    </source>
</evidence>
<dbReference type="Pfam" id="PF00082">
    <property type="entry name" value="Peptidase_S8"/>
    <property type="match status" value="1"/>
</dbReference>
<dbReference type="EMBL" id="JAKOGI010002262">
    <property type="protein sequence ID" value="KAJ8422405.1"/>
    <property type="molecule type" value="Genomic_DNA"/>
</dbReference>
<dbReference type="Gene3D" id="2.60.40.2310">
    <property type="match status" value="1"/>
</dbReference>
<keyword evidence="3 8" id="KW-0732">Signal</keyword>
<dbReference type="OrthoDB" id="10256524at2759"/>
<dbReference type="FunFam" id="3.50.30.30:FF:000005">
    <property type="entry name" value="subtilisin-like protease SBT1.5"/>
    <property type="match status" value="1"/>
</dbReference>
<dbReference type="CDD" id="cd04852">
    <property type="entry name" value="Peptidases_S8_3"/>
    <property type="match status" value="1"/>
</dbReference>
<dbReference type="InterPro" id="IPR045051">
    <property type="entry name" value="SBT"/>
</dbReference>
<feature type="active site" description="Charge relay system" evidence="6 7">
    <location>
        <position position="210"/>
    </location>
</feature>
<dbReference type="FunFam" id="3.40.50.200:FF:000006">
    <property type="entry name" value="Subtilisin-like protease SBT1.5"/>
    <property type="match status" value="1"/>
</dbReference>
<feature type="signal peptide" evidence="8">
    <location>
        <begin position="1"/>
        <end position="26"/>
    </location>
</feature>
<keyword evidence="5 7" id="KW-0720">Serine protease</keyword>
<evidence type="ECO:0000313" key="14">
    <source>
        <dbReference type="Proteomes" id="UP001153076"/>
    </source>
</evidence>
<evidence type="ECO:0000256" key="1">
    <source>
        <dbReference type="ARBA" id="ARBA00011073"/>
    </source>
</evidence>
<dbReference type="PROSITE" id="PS00138">
    <property type="entry name" value="SUBTILASE_SER"/>
    <property type="match status" value="1"/>
</dbReference>
<dbReference type="InterPro" id="IPR015500">
    <property type="entry name" value="Peptidase_S8_subtilisin-rel"/>
</dbReference>
<sequence>MRTSPLQSLFLFACLFALSYLRKYEAAQSDAGMIYIVYMGAATSATNKNTHSLLLGSLMRNKNTVVHSYQHGFTGFAVRLSKSEAQQLGKHPGVVSVFPDPVFQVHTTRSWDFLLYETSLLIDSNQHSSLDLPSQASDTIIGILDTGIWPESESFNDRGMGPIPSRWKGTCMDGQDFNSSNCNRKLIGARYYDDHGSEWQMHSARDSVGHGTHVASTAAGAPVPNASYYGIAAGTAKGGSPTSRIAMYRVCSPGGCRGSAIMAAFDDAIADEVDILSLSLGSSALFAPDFTTDPIAIGAFHAVQKGITVICSAGNDGPSPQTVVNVAPWILTVAATTIDRDFESDLVLGNNKVIKGESINFSDLRESPEYPLIDGVSAKASSAREEEARKCYPDSLDKEKIEGKIVFCQHNDTVFTMKEKLLGVKAAGGAGVVFVNDKARLVASKSGSFPMTVIGTKDAALVLEYINSTRNPSATILPTETITNYKPAPTVAYFSARGPSYSTPNLLKVPDIAAPGVNILAAWIANDTTGDITLQGKDPPSFNIISGTSMSCPHVAGVVAAIKSQNPTWSPSAIMSAIMTTAIQTNNLKEPITTHSGVVATPYDIGAGEVSPTGGLQPGLAYEIEPADYLLFLCYYGYNITDIKLISGQLPHGFSCPMNSSTDMISNINYPSIAVSKNVTKASVTVRRTVTNVDSDEETTYTVTVDAPNGLEVTVVPDALKFTRSTKRLSYQVTFLYSSPSVKDVVFGAITWKNGKHKVRSPFVVSSDLPGP</sequence>
<feature type="domain" description="PA" evidence="10">
    <location>
        <begin position="389"/>
        <end position="458"/>
    </location>
</feature>
<proteinExistence type="inferred from homology"/>
<dbReference type="InterPro" id="IPR000209">
    <property type="entry name" value="Peptidase_S8/S53_dom"/>
</dbReference>
<feature type="chain" id="PRO_5040160830" evidence="8">
    <location>
        <begin position="27"/>
        <end position="772"/>
    </location>
</feature>
<dbReference type="CDD" id="cd02120">
    <property type="entry name" value="PA_subtilisin_like"/>
    <property type="match status" value="1"/>
</dbReference>
<dbReference type="InterPro" id="IPR003137">
    <property type="entry name" value="PA_domain"/>
</dbReference>
<dbReference type="PROSITE" id="PS00137">
    <property type="entry name" value="SUBTILASE_HIS"/>
    <property type="match status" value="1"/>
</dbReference>
<evidence type="ECO:0000256" key="3">
    <source>
        <dbReference type="ARBA" id="ARBA00022729"/>
    </source>
</evidence>
<evidence type="ECO:0000259" key="10">
    <source>
        <dbReference type="Pfam" id="PF02225"/>
    </source>
</evidence>
<evidence type="ECO:0000259" key="12">
    <source>
        <dbReference type="Pfam" id="PF17766"/>
    </source>
</evidence>
<feature type="active site" description="Charge relay system" evidence="6 7">
    <location>
        <position position="549"/>
    </location>
</feature>
<dbReference type="InterPro" id="IPR023828">
    <property type="entry name" value="Peptidase_S8_Ser-AS"/>
</dbReference>
<evidence type="ECO:0000256" key="2">
    <source>
        <dbReference type="ARBA" id="ARBA00022670"/>
    </source>
</evidence>
<evidence type="ECO:0000256" key="7">
    <source>
        <dbReference type="PROSITE-ProRule" id="PRU01240"/>
    </source>
</evidence>
<dbReference type="Gene3D" id="3.50.30.30">
    <property type="match status" value="1"/>
</dbReference>
<comment type="caution">
    <text evidence="13">The sequence shown here is derived from an EMBL/GenBank/DDBJ whole genome shotgun (WGS) entry which is preliminary data.</text>
</comment>
<dbReference type="AlphaFoldDB" id="A0A9Q1JL50"/>
<feature type="domain" description="Subtilisin-like protease fibronectin type-III" evidence="12">
    <location>
        <begin position="667"/>
        <end position="765"/>
    </location>
</feature>
<dbReference type="PRINTS" id="PR00723">
    <property type="entry name" value="SUBTILISIN"/>
</dbReference>
<dbReference type="Pfam" id="PF05922">
    <property type="entry name" value="Inhibitor_I9"/>
    <property type="match status" value="1"/>
</dbReference>
<organism evidence="13 14">
    <name type="scientific">Carnegiea gigantea</name>
    <dbReference type="NCBI Taxonomy" id="171969"/>
    <lineage>
        <taxon>Eukaryota</taxon>
        <taxon>Viridiplantae</taxon>
        <taxon>Streptophyta</taxon>
        <taxon>Embryophyta</taxon>
        <taxon>Tracheophyta</taxon>
        <taxon>Spermatophyta</taxon>
        <taxon>Magnoliopsida</taxon>
        <taxon>eudicotyledons</taxon>
        <taxon>Gunneridae</taxon>
        <taxon>Pentapetalae</taxon>
        <taxon>Caryophyllales</taxon>
        <taxon>Cactineae</taxon>
        <taxon>Cactaceae</taxon>
        <taxon>Cactoideae</taxon>
        <taxon>Echinocereeae</taxon>
        <taxon>Carnegiea</taxon>
    </lineage>
</organism>
<dbReference type="Pfam" id="PF02225">
    <property type="entry name" value="PA"/>
    <property type="match status" value="1"/>
</dbReference>
<dbReference type="InterPro" id="IPR036852">
    <property type="entry name" value="Peptidase_S8/S53_dom_sf"/>
</dbReference>
<dbReference type="InterPro" id="IPR041469">
    <property type="entry name" value="Subtilisin-like_FN3"/>
</dbReference>
<dbReference type="Proteomes" id="UP001153076">
    <property type="component" value="Unassembled WGS sequence"/>
</dbReference>
<feature type="domain" description="Peptidase S8/S53" evidence="9">
    <location>
        <begin position="137"/>
        <end position="586"/>
    </location>
</feature>
<reference evidence="13" key="1">
    <citation type="submission" date="2022-04" db="EMBL/GenBank/DDBJ databases">
        <title>Carnegiea gigantea Genome sequencing and assembly v2.</title>
        <authorList>
            <person name="Copetti D."/>
            <person name="Sanderson M.J."/>
            <person name="Burquez A."/>
            <person name="Wojciechowski M.F."/>
        </authorList>
    </citation>
    <scope>NUCLEOTIDE SEQUENCE</scope>
    <source>
        <strain evidence="13">SGP5-SGP5p</strain>
        <tissue evidence="13">Aerial part</tissue>
    </source>
</reference>
<dbReference type="Gene3D" id="3.40.50.200">
    <property type="entry name" value="Peptidase S8/S53 domain"/>
    <property type="match status" value="1"/>
</dbReference>
<dbReference type="SUPFAM" id="SSF52743">
    <property type="entry name" value="Subtilisin-like"/>
    <property type="match status" value="1"/>
</dbReference>
<evidence type="ECO:0000256" key="6">
    <source>
        <dbReference type="PIRSR" id="PIRSR615500-1"/>
    </source>
</evidence>
<dbReference type="InterPro" id="IPR037045">
    <property type="entry name" value="S8pro/Inhibitor_I9_sf"/>
</dbReference>
<gene>
    <name evidence="13" type="ORF">Cgig2_004016</name>
</gene>